<dbReference type="Proteomes" id="UP000233551">
    <property type="component" value="Unassembled WGS sequence"/>
</dbReference>
<name>A0A218XMW1_PUNGR</name>
<dbReference type="CDD" id="cd07821">
    <property type="entry name" value="PYR_PYL_RCAR_like"/>
    <property type="match status" value="1"/>
</dbReference>
<keyword evidence="4" id="KW-1185">Reference proteome</keyword>
<organism evidence="1 3">
    <name type="scientific">Punica granatum</name>
    <name type="common">Pomegranate</name>
    <dbReference type="NCBI Taxonomy" id="22663"/>
    <lineage>
        <taxon>Eukaryota</taxon>
        <taxon>Viridiplantae</taxon>
        <taxon>Streptophyta</taxon>
        <taxon>Embryophyta</taxon>
        <taxon>Tracheophyta</taxon>
        <taxon>Spermatophyta</taxon>
        <taxon>Magnoliopsida</taxon>
        <taxon>eudicotyledons</taxon>
        <taxon>Gunneridae</taxon>
        <taxon>Pentapetalae</taxon>
        <taxon>rosids</taxon>
        <taxon>malvids</taxon>
        <taxon>Myrtales</taxon>
        <taxon>Lythraceae</taxon>
        <taxon>Punica</taxon>
    </lineage>
</organism>
<dbReference type="AlphaFoldDB" id="A0A218XMW1"/>
<proteinExistence type="predicted"/>
<dbReference type="STRING" id="22663.A0A218XMW1"/>
<dbReference type="EMBL" id="MTKT01001080">
    <property type="protein sequence ID" value="OWM86595.1"/>
    <property type="molecule type" value="Genomic_DNA"/>
</dbReference>
<dbReference type="Pfam" id="PF10604">
    <property type="entry name" value="Polyketide_cyc2"/>
    <property type="match status" value="1"/>
</dbReference>
<evidence type="ECO:0000313" key="3">
    <source>
        <dbReference type="Proteomes" id="UP000197138"/>
    </source>
</evidence>
<protein>
    <submittedName>
        <fullName evidence="1">Uncharacterized protein</fullName>
    </submittedName>
</protein>
<dbReference type="EMBL" id="PGOL01000634">
    <property type="protein sequence ID" value="PKI67182.1"/>
    <property type="molecule type" value="Genomic_DNA"/>
</dbReference>
<gene>
    <name evidence="1" type="ORF">CDL15_Pgr015630</name>
    <name evidence="2" type="ORF">CRG98_012431</name>
</gene>
<dbReference type="InterPro" id="IPR053249">
    <property type="entry name" value="LFS"/>
</dbReference>
<evidence type="ECO:0000313" key="1">
    <source>
        <dbReference type="EMBL" id="OWM86595.1"/>
    </source>
</evidence>
<dbReference type="Gene3D" id="3.30.530.20">
    <property type="match status" value="1"/>
</dbReference>
<dbReference type="FunFam" id="3.30.530.20:FF:000064">
    <property type="entry name" value="Lachrymatory-factor synthase"/>
    <property type="match status" value="1"/>
</dbReference>
<dbReference type="GO" id="GO:0004864">
    <property type="term" value="F:protein phosphatase inhibitor activity"/>
    <property type="evidence" value="ECO:0007669"/>
    <property type="project" value="UniProtKB-ARBA"/>
</dbReference>
<comment type="caution">
    <text evidence="1">The sequence shown here is derived from an EMBL/GenBank/DDBJ whole genome shotgun (WGS) entry which is preliminary data.</text>
</comment>
<dbReference type="PANTHER" id="PTHR33789">
    <property type="entry name" value="LACHRYMATORY-FACTOR SYNTHASE"/>
    <property type="match status" value="1"/>
</dbReference>
<reference evidence="2 4" key="3">
    <citation type="submission" date="2017-11" db="EMBL/GenBank/DDBJ databases">
        <title>De-novo sequencing of pomegranate (Punica granatum L.) genome.</title>
        <authorList>
            <person name="Akparov Z."/>
            <person name="Amiraslanov A."/>
            <person name="Hajiyeva S."/>
            <person name="Abbasov M."/>
            <person name="Kaur K."/>
            <person name="Hamwieh A."/>
            <person name="Solovyev V."/>
            <person name="Salamov A."/>
            <person name="Braich B."/>
            <person name="Kosarev P."/>
            <person name="Mahmoud A."/>
            <person name="Hajiyev E."/>
            <person name="Babayeva S."/>
            <person name="Izzatullayeva V."/>
            <person name="Mammadov A."/>
            <person name="Mammadov A."/>
            <person name="Sharifova S."/>
            <person name="Ojaghi J."/>
            <person name="Eynullazada K."/>
            <person name="Bayramov B."/>
            <person name="Abdulazimova A."/>
            <person name="Shahmuradov I."/>
        </authorList>
    </citation>
    <scope>NUCLEOTIDE SEQUENCE [LARGE SCALE GENOMIC DNA]</scope>
    <source>
        <strain evidence="2">AG2017</strain>
        <strain evidence="4">cv. AG2017</strain>
        <tissue evidence="2">Leaf</tissue>
    </source>
</reference>
<dbReference type="Proteomes" id="UP000197138">
    <property type="component" value="Unassembled WGS sequence"/>
</dbReference>
<evidence type="ECO:0000313" key="4">
    <source>
        <dbReference type="Proteomes" id="UP000233551"/>
    </source>
</evidence>
<evidence type="ECO:0000313" key="2">
    <source>
        <dbReference type="EMBL" id="PKI67182.1"/>
    </source>
</evidence>
<dbReference type="OrthoDB" id="1928994at2759"/>
<dbReference type="InterPro" id="IPR023393">
    <property type="entry name" value="START-like_dom_sf"/>
</dbReference>
<sequence>MESLSAPKWKAKVSTLALEMATADQIWPLLLDFFNLHQWFPSLAMCRGVHGTNGEPGAIRYCTGFSLSASSIDSQPTKYDLGNKDKSDPVNWSKEKLVSVDHVKRSLSYEIVENIGFKSYVSTIGVVPRGDGCLIEWEIVVDPVEGWELDDLVSKYEMGLKGMAKNMEDHVLGIH</sequence>
<dbReference type="GeneID" id="116188245"/>
<dbReference type="InterPro" id="IPR019587">
    <property type="entry name" value="Polyketide_cyclase/dehydratase"/>
</dbReference>
<dbReference type="PANTHER" id="PTHR33789:SF15">
    <property type="entry name" value="LACHRYMATORY-FACTOR SYNTHASE"/>
    <property type="match status" value="1"/>
</dbReference>
<dbReference type="SUPFAM" id="SSF55961">
    <property type="entry name" value="Bet v1-like"/>
    <property type="match status" value="1"/>
</dbReference>
<reference evidence="1" key="2">
    <citation type="submission" date="2017-06" db="EMBL/GenBank/DDBJ databases">
        <title>The pomegranate genome and the genomics of punicalagin biosynthesis.</title>
        <authorList>
            <person name="Xu C."/>
        </authorList>
    </citation>
    <scope>NUCLEOTIDE SEQUENCE [LARGE SCALE GENOMIC DNA]</scope>
    <source>
        <tissue evidence="1">Fresh leaf</tissue>
    </source>
</reference>
<reference evidence="3" key="1">
    <citation type="journal article" date="2017" name="Plant J.">
        <title>The pomegranate (Punica granatum L.) genome and the genomics of punicalagin biosynthesis.</title>
        <authorList>
            <person name="Qin G."/>
            <person name="Xu C."/>
            <person name="Ming R."/>
            <person name="Tang H."/>
            <person name="Guyot R."/>
            <person name="Kramer E.M."/>
            <person name="Hu Y."/>
            <person name="Yi X."/>
            <person name="Qi Y."/>
            <person name="Xu X."/>
            <person name="Gao Z."/>
            <person name="Pan H."/>
            <person name="Jian J."/>
            <person name="Tian Y."/>
            <person name="Yue Z."/>
            <person name="Xu Y."/>
        </authorList>
    </citation>
    <scope>NUCLEOTIDE SEQUENCE [LARGE SCALE GENOMIC DNA]</scope>
    <source>
        <strain evidence="3">cv. Dabenzi</strain>
    </source>
</reference>
<accession>A0A218XMW1</accession>